<dbReference type="OrthoDB" id="9997at10239"/>
<accession>A0A161CD28</accession>
<name>A0A161CD28_9BBAC</name>
<protein>
    <submittedName>
        <fullName evidence="1">PIF-3</fullName>
    </submittedName>
</protein>
<dbReference type="Pfam" id="PF05006">
    <property type="entry name" value="PIF3"/>
    <property type="match status" value="1"/>
</dbReference>
<reference evidence="1 2" key="1">
    <citation type="submission" date="2015-03" db="EMBL/GenBank/DDBJ databases">
        <title>The complete genome sequence of Mocis sp. granulovirus.</title>
        <authorList>
            <person name="Ardisson-Araujo D.M.P."/>
            <person name="Melo F.L."/>
            <person name="Sosa-Gomez D.R."/>
            <person name="Ribeiro B.M."/>
        </authorList>
    </citation>
    <scope>NUCLEOTIDE SEQUENCE [LARGE SCALE GENOMIC DNA]</scope>
    <source>
        <strain evidence="1">Southern Brazil</strain>
    </source>
</reference>
<dbReference type="Proteomes" id="UP000202962">
    <property type="component" value="Segment"/>
</dbReference>
<dbReference type="InterPro" id="IPR007703">
    <property type="entry name" value="PIF3"/>
</dbReference>
<evidence type="ECO:0000313" key="2">
    <source>
        <dbReference type="Proteomes" id="UP000202962"/>
    </source>
</evidence>
<dbReference type="EMBL" id="KR011718">
    <property type="protein sequence ID" value="AKR17411.1"/>
    <property type="molecule type" value="Genomic_DNA"/>
</dbReference>
<evidence type="ECO:0000313" key="1">
    <source>
        <dbReference type="EMBL" id="AKR17411.1"/>
    </source>
</evidence>
<keyword evidence="2" id="KW-1185">Reference proteome</keyword>
<organism evidence="1 2">
    <name type="scientific">Mocis latipes granulovirus</name>
    <dbReference type="NCBI Taxonomy" id="2072024"/>
    <lineage>
        <taxon>Viruses</taxon>
        <taxon>Viruses incertae sedis</taxon>
        <taxon>Naldaviricetes</taxon>
        <taxon>Lefavirales</taxon>
        <taxon>Baculoviridae</taxon>
        <taxon>Betabaculovirus</taxon>
        <taxon>Betabaculovirus molatipedis</taxon>
    </lineage>
</organism>
<proteinExistence type="predicted"/>
<dbReference type="KEGG" id="vg:27429748"/>
<sequence>MPWMVLLTVLALLLGIGLFVWHQQERHNTPTFVELVFQRDNILNCESVPTPCVTDQQCIDNCQSGMFMTCQQGFCRKYIQPIEYVGVDDCDISRGMVMVLTALDAFVVQRMCISLYRDVIDDNSDIRPYVCDGGEMLVDLENRPFSIVDCTCENGFTKLAYHQGAFARSTPVCIPNNLVSLYSRIYDPNVNTISVT</sequence>